<feature type="domain" description="DUF4143" evidence="2">
    <location>
        <begin position="200"/>
        <end position="348"/>
    </location>
</feature>
<dbReference type="STRING" id="137733.SAMN05421767_12618"/>
<dbReference type="EMBL" id="FOGF01000026">
    <property type="protein sequence ID" value="SER21673.1"/>
    <property type="molecule type" value="Genomic_DNA"/>
</dbReference>
<dbReference type="InterPro" id="IPR025420">
    <property type="entry name" value="DUF4143"/>
</dbReference>
<dbReference type="Pfam" id="PF13635">
    <property type="entry name" value="DUF4143"/>
    <property type="match status" value="1"/>
</dbReference>
<evidence type="ECO:0008006" key="5">
    <source>
        <dbReference type="Google" id="ProtNLM"/>
    </source>
</evidence>
<gene>
    <name evidence="3" type="ORF">SAMN05421767_12618</name>
</gene>
<dbReference type="SUPFAM" id="SSF52540">
    <property type="entry name" value="P-loop containing nucleoside triphosphate hydrolases"/>
    <property type="match status" value="1"/>
</dbReference>
<accession>A0A1H9MES7</accession>
<evidence type="ECO:0000259" key="2">
    <source>
        <dbReference type="Pfam" id="PF13635"/>
    </source>
</evidence>
<dbReference type="RefSeq" id="WP_089747012.1">
    <property type="nucleotide sequence ID" value="NZ_FOGF01000026.1"/>
</dbReference>
<evidence type="ECO:0000259" key="1">
    <source>
        <dbReference type="Pfam" id="PF13173"/>
    </source>
</evidence>
<sequence>MFQRPKYLQQLINFKDTDFIKVITGVRRSGKSVLLMLYKEYLLSQKIAEDHIIYMNFESFEYQTITNEAKLREKLMELMPKDQEKIYFLFDEIQVVDGWQRVINGLRVSFASDIVVTGSNAKMLSGELATLLSGRYIEILIYPLSFREFLTAKGIDENSRQVDRMYLEYEKYGAFPSVVIADEGIKDTILSGIFDTIVLNDVALRAGVKDATVLRTLISFLADNVGQLVNTNKIVNTLKNEGVDTSIHTVSRYLELLENAYLFYRVKQYDIRGREYLRTNGKYFIADSGLRRNTIGRKDGNYSNRLENLVYIELLRRGYTVDVGRIDTKEIDFVARKLDETIYLQVAYELPNNTHETDNLLNIKDNYRKMVITGRYQDVEQVDGIPIIYIVDWLLEDEA</sequence>
<organism evidence="3 4">
    <name type="scientific">Granulicatella balaenopterae</name>
    <dbReference type="NCBI Taxonomy" id="137733"/>
    <lineage>
        <taxon>Bacteria</taxon>
        <taxon>Bacillati</taxon>
        <taxon>Bacillota</taxon>
        <taxon>Bacilli</taxon>
        <taxon>Lactobacillales</taxon>
        <taxon>Carnobacteriaceae</taxon>
        <taxon>Granulicatella</taxon>
    </lineage>
</organism>
<keyword evidence="4" id="KW-1185">Reference proteome</keyword>
<dbReference type="AlphaFoldDB" id="A0A1H9MES7"/>
<dbReference type="OrthoDB" id="9801684at2"/>
<dbReference type="Pfam" id="PF13173">
    <property type="entry name" value="AAA_14"/>
    <property type="match status" value="1"/>
</dbReference>
<dbReference type="PANTHER" id="PTHR33295">
    <property type="entry name" value="ATPASE"/>
    <property type="match status" value="1"/>
</dbReference>
<name>A0A1H9MES7_9LACT</name>
<dbReference type="PANTHER" id="PTHR33295:SF20">
    <property type="entry name" value="ATPASE"/>
    <property type="match status" value="1"/>
</dbReference>
<proteinExistence type="predicted"/>
<dbReference type="InterPro" id="IPR041682">
    <property type="entry name" value="AAA_14"/>
</dbReference>
<dbReference type="InterPro" id="IPR027417">
    <property type="entry name" value="P-loop_NTPase"/>
</dbReference>
<feature type="domain" description="AAA" evidence="1">
    <location>
        <begin position="20"/>
        <end position="150"/>
    </location>
</feature>
<dbReference type="Proteomes" id="UP000198556">
    <property type="component" value="Unassembled WGS sequence"/>
</dbReference>
<reference evidence="3 4" key="1">
    <citation type="submission" date="2016-10" db="EMBL/GenBank/DDBJ databases">
        <authorList>
            <person name="de Groot N.N."/>
        </authorList>
    </citation>
    <scope>NUCLEOTIDE SEQUENCE [LARGE SCALE GENOMIC DNA]</scope>
    <source>
        <strain evidence="3 4">DSM 15827</strain>
    </source>
</reference>
<evidence type="ECO:0000313" key="3">
    <source>
        <dbReference type="EMBL" id="SER21673.1"/>
    </source>
</evidence>
<evidence type="ECO:0000313" key="4">
    <source>
        <dbReference type="Proteomes" id="UP000198556"/>
    </source>
</evidence>
<protein>
    <recommendedName>
        <fullName evidence="5">AAA+ ATPase domain-containing protein</fullName>
    </recommendedName>
</protein>